<dbReference type="SMART" id="SM00148">
    <property type="entry name" value="PLCXc"/>
    <property type="match status" value="1"/>
</dbReference>
<comment type="caution">
    <text evidence="3">The sequence shown here is derived from an EMBL/GenBank/DDBJ whole genome shotgun (WGS) entry which is preliminary data.</text>
</comment>
<feature type="transmembrane region" description="Helical" evidence="1">
    <location>
        <begin position="43"/>
        <end position="62"/>
    </location>
</feature>
<keyword evidence="4" id="KW-1185">Reference proteome</keyword>
<dbReference type="GO" id="GO:0008081">
    <property type="term" value="F:phosphoric diester hydrolase activity"/>
    <property type="evidence" value="ECO:0007669"/>
    <property type="project" value="InterPro"/>
</dbReference>
<dbReference type="PANTHER" id="PTHR13593:SF113">
    <property type="entry name" value="SI:DKEY-266F7.9"/>
    <property type="match status" value="1"/>
</dbReference>
<feature type="domain" description="Phosphatidylinositol-specific phospholipase C X" evidence="2">
    <location>
        <begin position="99"/>
        <end position="241"/>
    </location>
</feature>
<reference evidence="3" key="1">
    <citation type="journal article" date="2021" name="Nat. Commun.">
        <title>Genetic determinants of endophytism in the Arabidopsis root mycobiome.</title>
        <authorList>
            <person name="Mesny F."/>
            <person name="Miyauchi S."/>
            <person name="Thiergart T."/>
            <person name="Pickel B."/>
            <person name="Atanasova L."/>
            <person name="Karlsson M."/>
            <person name="Huettel B."/>
            <person name="Barry K.W."/>
            <person name="Haridas S."/>
            <person name="Chen C."/>
            <person name="Bauer D."/>
            <person name="Andreopoulos W."/>
            <person name="Pangilinan J."/>
            <person name="LaButti K."/>
            <person name="Riley R."/>
            <person name="Lipzen A."/>
            <person name="Clum A."/>
            <person name="Drula E."/>
            <person name="Henrissat B."/>
            <person name="Kohler A."/>
            <person name="Grigoriev I.V."/>
            <person name="Martin F.M."/>
            <person name="Hacquard S."/>
        </authorList>
    </citation>
    <scope>NUCLEOTIDE SEQUENCE</scope>
    <source>
        <strain evidence="3">MPI-CAGE-AT-0023</strain>
    </source>
</reference>
<dbReference type="AlphaFoldDB" id="A0A9P9GPU2"/>
<dbReference type="InterPro" id="IPR000909">
    <property type="entry name" value="PLipase_C_PInositol-sp_X_dom"/>
</dbReference>
<dbReference type="CDD" id="cd08586">
    <property type="entry name" value="PI-PLCc_BcPLC_like"/>
    <property type="match status" value="1"/>
</dbReference>
<dbReference type="Proteomes" id="UP000720189">
    <property type="component" value="Unassembled WGS sequence"/>
</dbReference>
<dbReference type="EMBL" id="JAGMUX010000012">
    <property type="protein sequence ID" value="KAH7243514.1"/>
    <property type="molecule type" value="Genomic_DNA"/>
</dbReference>
<name>A0A9P9GPU2_FUSRE</name>
<dbReference type="PANTHER" id="PTHR13593">
    <property type="match status" value="1"/>
</dbReference>
<evidence type="ECO:0000313" key="4">
    <source>
        <dbReference type="Proteomes" id="UP000720189"/>
    </source>
</evidence>
<dbReference type="PROSITE" id="PS50007">
    <property type="entry name" value="PIPLC_X_DOMAIN"/>
    <property type="match status" value="1"/>
</dbReference>
<dbReference type="Pfam" id="PF00388">
    <property type="entry name" value="PI-PLC-X"/>
    <property type="match status" value="1"/>
</dbReference>
<dbReference type="RefSeq" id="XP_046047007.1">
    <property type="nucleotide sequence ID" value="XM_046190412.1"/>
</dbReference>
<proteinExistence type="predicted"/>
<sequence>MFCHVLTGVPSGPSGFDHTQLVDMVAISGLRSLSTPVNRTRRLPMILGGAAFFIMCIIYLLLSIAPCMVYGNCYRGYSSAYSFDADLAHNPTWMADIPDDVFLSSLSIPGTHDTMTYEIGTEILQCQNWNLTTQLEAGIRYFDIRARVRDDELHIYHANGYTGFSFEDVVGYMNDFLDRNPSETIIMRLKQEGNGIGDNNTLSFEAAFNQYPLGDRLYNYSASEPLPTLGSLRSKIFVLQNFPAWRGGPYGVKWEGHQMILEDKWIIPDIYHLSEKWTAIRDALELAATAALDNKVLYLAHISASVGVLPIEAAAGPMNRTVTGMNDMTGQWIKDFEDNPDTTRTGIVIIDFPGKKFIDAILRWNKSYTKKQA</sequence>
<protein>
    <submittedName>
        <fullName evidence="3">PLC-like phosphodiesterase</fullName>
    </submittedName>
</protein>
<dbReference type="OrthoDB" id="1046782at2759"/>
<evidence type="ECO:0000313" key="3">
    <source>
        <dbReference type="EMBL" id="KAH7243514.1"/>
    </source>
</evidence>
<dbReference type="InterPro" id="IPR051057">
    <property type="entry name" value="PI-PLC_domain"/>
</dbReference>
<dbReference type="Gene3D" id="3.20.20.190">
    <property type="entry name" value="Phosphatidylinositol (PI) phosphodiesterase"/>
    <property type="match status" value="1"/>
</dbReference>
<accession>A0A9P9GPU2</accession>
<evidence type="ECO:0000259" key="2">
    <source>
        <dbReference type="SMART" id="SM00148"/>
    </source>
</evidence>
<evidence type="ECO:0000256" key="1">
    <source>
        <dbReference type="SAM" id="Phobius"/>
    </source>
</evidence>
<organism evidence="3 4">
    <name type="scientific">Fusarium redolens</name>
    <dbReference type="NCBI Taxonomy" id="48865"/>
    <lineage>
        <taxon>Eukaryota</taxon>
        <taxon>Fungi</taxon>
        <taxon>Dikarya</taxon>
        <taxon>Ascomycota</taxon>
        <taxon>Pezizomycotina</taxon>
        <taxon>Sordariomycetes</taxon>
        <taxon>Hypocreomycetidae</taxon>
        <taxon>Hypocreales</taxon>
        <taxon>Nectriaceae</taxon>
        <taxon>Fusarium</taxon>
        <taxon>Fusarium redolens species complex</taxon>
    </lineage>
</organism>
<dbReference type="SUPFAM" id="SSF51695">
    <property type="entry name" value="PLC-like phosphodiesterases"/>
    <property type="match status" value="1"/>
</dbReference>
<gene>
    <name evidence="3" type="ORF">BKA55DRAFT_541771</name>
</gene>
<keyword evidence="1" id="KW-1133">Transmembrane helix</keyword>
<dbReference type="GO" id="GO:0006629">
    <property type="term" value="P:lipid metabolic process"/>
    <property type="evidence" value="ECO:0007669"/>
    <property type="project" value="InterPro"/>
</dbReference>
<keyword evidence="1" id="KW-0812">Transmembrane</keyword>
<dbReference type="GeneID" id="70220366"/>
<dbReference type="InterPro" id="IPR017946">
    <property type="entry name" value="PLC-like_Pdiesterase_TIM-brl"/>
</dbReference>
<keyword evidence="1" id="KW-0472">Membrane</keyword>